<dbReference type="Proteomes" id="UP000255277">
    <property type="component" value="Unassembled WGS sequence"/>
</dbReference>
<evidence type="ECO:0000313" key="3">
    <source>
        <dbReference type="EMBL" id="SUM31670.1"/>
    </source>
</evidence>
<keyword evidence="2" id="KW-0812">Transmembrane</keyword>
<feature type="transmembrane region" description="Helical" evidence="2">
    <location>
        <begin position="30"/>
        <end position="49"/>
    </location>
</feature>
<name>A0A380FD18_STAGA</name>
<dbReference type="GO" id="GO:0015086">
    <property type="term" value="F:cadmium ion transmembrane transporter activity"/>
    <property type="evidence" value="ECO:0007669"/>
    <property type="project" value="TreeGrafter"/>
</dbReference>
<comment type="similarity">
    <text evidence="1">Belongs to the cation transport ATPase (P-type) (TC 3.A.3) family. Type IB subfamily.</text>
</comment>
<dbReference type="GO" id="GO:0016020">
    <property type="term" value="C:membrane"/>
    <property type="evidence" value="ECO:0007669"/>
    <property type="project" value="TreeGrafter"/>
</dbReference>
<dbReference type="SUPFAM" id="SSF56784">
    <property type="entry name" value="HAD-like"/>
    <property type="match status" value="1"/>
</dbReference>
<dbReference type="PANTHER" id="PTHR48085:SF5">
    <property type="entry name" value="CADMIUM_ZINC-TRANSPORTING ATPASE HMA4-RELATED"/>
    <property type="match status" value="1"/>
</dbReference>
<evidence type="ECO:0000256" key="1">
    <source>
        <dbReference type="ARBA" id="ARBA00006024"/>
    </source>
</evidence>
<dbReference type="GO" id="GO:0016787">
    <property type="term" value="F:hydrolase activity"/>
    <property type="evidence" value="ECO:0007669"/>
    <property type="project" value="UniProtKB-KW"/>
</dbReference>
<keyword evidence="2" id="KW-0472">Membrane</keyword>
<reference evidence="3 4" key="1">
    <citation type="submission" date="2018-06" db="EMBL/GenBank/DDBJ databases">
        <authorList>
            <consortium name="Pathogen Informatics"/>
            <person name="Doyle S."/>
        </authorList>
    </citation>
    <scope>NUCLEOTIDE SEQUENCE [LARGE SCALE GENOMIC DNA]</scope>
    <source>
        <strain evidence="3 4">NCTC12195</strain>
    </source>
</reference>
<keyword evidence="3" id="KW-0378">Hydrolase</keyword>
<protein>
    <submittedName>
        <fullName evidence="3">Cadmium resistance protein</fullName>
        <ecNumber evidence="3">3.6.3.3</ecNumber>
    </submittedName>
</protein>
<evidence type="ECO:0000313" key="4">
    <source>
        <dbReference type="Proteomes" id="UP000255277"/>
    </source>
</evidence>
<gene>
    <name evidence="3" type="primary">cadA_3</name>
    <name evidence="3" type="ORF">NCTC12195_01105</name>
</gene>
<dbReference type="EMBL" id="UHDK01000001">
    <property type="protein sequence ID" value="SUM31670.1"/>
    <property type="molecule type" value="Genomic_DNA"/>
</dbReference>
<dbReference type="InterPro" id="IPR051014">
    <property type="entry name" value="Cation_Transport_ATPase_IB"/>
</dbReference>
<proteinExistence type="inferred from homology"/>
<dbReference type="EC" id="3.6.3.3" evidence="3"/>
<sequence length="78" mass="8847">MLVLMTDKLEYVHYAIQLSKRTTAIIKQNIYFSIIIKLIAFMLVFPGWLTLWLAILSDTGAAVLVVLNALRLLKGIKI</sequence>
<dbReference type="AlphaFoldDB" id="A0A380FD18"/>
<keyword evidence="2" id="KW-1133">Transmembrane helix</keyword>
<evidence type="ECO:0000256" key="2">
    <source>
        <dbReference type="SAM" id="Phobius"/>
    </source>
</evidence>
<dbReference type="InterPro" id="IPR036412">
    <property type="entry name" value="HAD-like_sf"/>
</dbReference>
<organism evidence="3 4">
    <name type="scientific">Staphylococcus gallinarum</name>
    <dbReference type="NCBI Taxonomy" id="1293"/>
    <lineage>
        <taxon>Bacteria</taxon>
        <taxon>Bacillati</taxon>
        <taxon>Bacillota</taxon>
        <taxon>Bacilli</taxon>
        <taxon>Bacillales</taxon>
        <taxon>Staphylococcaceae</taxon>
        <taxon>Staphylococcus</taxon>
    </lineage>
</organism>
<accession>A0A380FD18</accession>
<dbReference type="PANTHER" id="PTHR48085">
    <property type="entry name" value="CADMIUM/ZINC-TRANSPORTING ATPASE HMA2-RELATED"/>
    <property type="match status" value="1"/>
</dbReference>